<dbReference type="SUPFAM" id="SSF69593">
    <property type="entry name" value="Glycerol-3-phosphate (1)-acyltransferase"/>
    <property type="match status" value="1"/>
</dbReference>
<dbReference type="Proteomes" id="UP001141253">
    <property type="component" value="Chromosome 6"/>
</dbReference>
<dbReference type="InterPro" id="IPR002123">
    <property type="entry name" value="Plipid/glycerol_acylTrfase"/>
</dbReference>
<protein>
    <recommendedName>
        <fullName evidence="4">Phospholipid/glycerol acyltransferase domain-containing protein</fullName>
    </recommendedName>
</protein>
<keyword evidence="3" id="KW-0812">Transmembrane</keyword>
<evidence type="ECO:0000313" key="5">
    <source>
        <dbReference type="EMBL" id="KAJ6382219.1"/>
    </source>
</evidence>
<dbReference type="Pfam" id="PF01553">
    <property type="entry name" value="Acyltransferase"/>
    <property type="match status" value="1"/>
</dbReference>
<keyword evidence="3" id="KW-1133">Transmembrane helix</keyword>
<feature type="domain" description="Phospholipid/glycerol acyltransferase" evidence="4">
    <location>
        <begin position="189"/>
        <end position="302"/>
    </location>
</feature>
<gene>
    <name evidence="5" type="ORF">OIU77_030801</name>
</gene>
<evidence type="ECO:0000256" key="2">
    <source>
        <dbReference type="ARBA" id="ARBA00023315"/>
    </source>
</evidence>
<name>A0ABQ9BD84_9ROSI</name>
<dbReference type="PANTHER" id="PTHR10434">
    <property type="entry name" value="1-ACYL-SN-GLYCEROL-3-PHOSPHATE ACYLTRANSFERASE"/>
    <property type="match status" value="1"/>
</dbReference>
<dbReference type="CDD" id="cd07989">
    <property type="entry name" value="LPLAT_AGPAT-like"/>
    <property type="match status" value="1"/>
</dbReference>
<dbReference type="EMBL" id="JAPFFI010000009">
    <property type="protein sequence ID" value="KAJ6382219.1"/>
    <property type="molecule type" value="Genomic_DNA"/>
</dbReference>
<keyword evidence="6" id="KW-1185">Reference proteome</keyword>
<evidence type="ECO:0000259" key="4">
    <source>
        <dbReference type="SMART" id="SM00563"/>
    </source>
</evidence>
<feature type="transmembrane region" description="Helical" evidence="3">
    <location>
        <begin position="121"/>
        <end position="140"/>
    </location>
</feature>
<dbReference type="PANTHER" id="PTHR10434:SF60">
    <property type="entry name" value="1-ACYL-SN-GLYCEROL-3-PHOSPHATE ACYLTRANSFERASE LPAT1, CHLOROPLASTIC"/>
    <property type="match status" value="1"/>
</dbReference>
<proteinExistence type="predicted"/>
<organism evidence="5 6">
    <name type="scientific">Salix suchowensis</name>
    <dbReference type="NCBI Taxonomy" id="1278906"/>
    <lineage>
        <taxon>Eukaryota</taxon>
        <taxon>Viridiplantae</taxon>
        <taxon>Streptophyta</taxon>
        <taxon>Embryophyta</taxon>
        <taxon>Tracheophyta</taxon>
        <taxon>Spermatophyta</taxon>
        <taxon>Magnoliopsida</taxon>
        <taxon>eudicotyledons</taxon>
        <taxon>Gunneridae</taxon>
        <taxon>Pentapetalae</taxon>
        <taxon>rosids</taxon>
        <taxon>fabids</taxon>
        <taxon>Malpighiales</taxon>
        <taxon>Salicaceae</taxon>
        <taxon>Saliceae</taxon>
        <taxon>Salix</taxon>
    </lineage>
</organism>
<evidence type="ECO:0000256" key="3">
    <source>
        <dbReference type="SAM" id="Phobius"/>
    </source>
</evidence>
<dbReference type="SMART" id="SM00563">
    <property type="entry name" value="PlsC"/>
    <property type="match status" value="1"/>
</dbReference>
<accession>A0ABQ9BD84</accession>
<keyword evidence="3" id="KW-0472">Membrane</keyword>
<reference evidence="5" key="1">
    <citation type="submission" date="2022-10" db="EMBL/GenBank/DDBJ databases">
        <authorList>
            <person name="Hyden B.L."/>
            <person name="Feng K."/>
            <person name="Yates T."/>
            <person name="Jawdy S."/>
            <person name="Smart L.B."/>
            <person name="Muchero W."/>
        </authorList>
    </citation>
    <scope>NUCLEOTIDE SEQUENCE</scope>
    <source>
        <tissue evidence="5">Shoot tip</tissue>
    </source>
</reference>
<evidence type="ECO:0000313" key="6">
    <source>
        <dbReference type="Proteomes" id="UP001141253"/>
    </source>
</evidence>
<sequence length="341" mass="38465">MEVVASLSRSHPFHFPLRLRHKRLCNISQLSLSQFRACKEPFVRVLYIAIAATLNGASCIPRKHVCVPWYDYLQEFNQPVVHKQAKASRPVAVRSELAGSGIPDSTYMLSDITFGSRVRGIGFYAVTAIAAILLIVLMIAQHPFVLLFDQYRRRAQFSVAKIWASLTVAPFFKIEYERLENLPPPDVPAVYVSNHQSFLDIYTLLTLGRSFKFISKTGIFLFPIIGWAMYMLGVIPLKRMDSRSQMECLKRCMDLLKKGASVFFFPEGTRSKDGKLCAFKRGAFSVAAKVGVPVVPITLIGTGKIMPTGLEEMQLQKHYNIKAEKSSSTSDFLVRLKFYHA</sequence>
<keyword evidence="1" id="KW-0808">Transferase</keyword>
<feature type="transmembrane region" description="Helical" evidence="3">
    <location>
        <begin position="219"/>
        <end position="237"/>
    </location>
</feature>
<evidence type="ECO:0000256" key="1">
    <source>
        <dbReference type="ARBA" id="ARBA00022679"/>
    </source>
</evidence>
<reference evidence="5" key="2">
    <citation type="journal article" date="2023" name="Int. J. Mol. Sci.">
        <title>De Novo Assembly and Annotation of 11 Diverse Shrub Willow (Salix) Genomes Reveals Novel Gene Organization in Sex-Linked Regions.</title>
        <authorList>
            <person name="Hyden B."/>
            <person name="Feng K."/>
            <person name="Yates T.B."/>
            <person name="Jawdy S."/>
            <person name="Cereghino C."/>
            <person name="Smart L.B."/>
            <person name="Muchero W."/>
        </authorList>
    </citation>
    <scope>NUCLEOTIDE SEQUENCE</scope>
    <source>
        <tissue evidence="5">Shoot tip</tissue>
    </source>
</reference>
<comment type="caution">
    <text evidence="5">The sequence shown here is derived from an EMBL/GenBank/DDBJ whole genome shotgun (WGS) entry which is preliminary data.</text>
</comment>
<keyword evidence="2" id="KW-0012">Acyltransferase</keyword>